<dbReference type="GO" id="GO:0000776">
    <property type="term" value="C:kinetochore"/>
    <property type="evidence" value="ECO:0007669"/>
    <property type="project" value="UniProtKB-KW"/>
</dbReference>
<evidence type="ECO:0000256" key="5">
    <source>
        <dbReference type="ARBA" id="ARBA00023242"/>
    </source>
</evidence>
<dbReference type="HOGENOM" id="CLU_078299_0_0_1"/>
<dbReference type="GO" id="GO:0007059">
    <property type="term" value="P:chromosome segregation"/>
    <property type="evidence" value="ECO:0007669"/>
    <property type="project" value="TreeGrafter"/>
</dbReference>
<dbReference type="PANTHER" id="PTHR48122:SF1">
    <property type="entry name" value="CENTROMERE PROTEIN H"/>
    <property type="match status" value="1"/>
</dbReference>
<keyword evidence="4" id="KW-0995">Kinetochore</keyword>
<comment type="subcellular location">
    <subcellularLocation>
        <location evidence="2">Chromosome</location>
        <location evidence="2">Centromere</location>
        <location evidence="2">Kinetochore</location>
    </subcellularLocation>
    <subcellularLocation>
        <location evidence="1">Nucleus</location>
    </subcellularLocation>
</comment>
<dbReference type="GO" id="GO:0005634">
    <property type="term" value="C:nucleus"/>
    <property type="evidence" value="ECO:0007669"/>
    <property type="project" value="UniProtKB-SubCell"/>
</dbReference>
<feature type="compositionally biased region" description="Low complexity" evidence="8">
    <location>
        <begin position="1"/>
        <end position="14"/>
    </location>
</feature>
<evidence type="ECO:0000256" key="7">
    <source>
        <dbReference type="ARBA" id="ARBA00025735"/>
    </source>
</evidence>
<sequence>MIGSRVVGSRGSSEAVRRDDATHVKPQPHLVDRCFFASCDASTRQQVPAGRRYMAMDEPRDTPMGDADAVVPDATTALVLSEDEQRVLALYDRLRELQLQIALLGAQKDAPHDHNDDDDDDDNNNLEAARDRLLDARAAYVLRNEVIDSVLSVNPVLKAVHGATRASPIERDLLPAVEQRDDASQAVAQQAGARRAVLERHVAVAAESCRVRRQNQALAEQLHRQLAEAVEDDSAGGDKNNDTHDDELTQLQQELKASRQRWKLIKGTASAVVVGSGVDWARDPELQNLVLDPE</sequence>
<name>F0XUY0_GROCL</name>
<dbReference type="GO" id="GO:0007052">
    <property type="term" value="P:mitotic spindle organization"/>
    <property type="evidence" value="ECO:0007669"/>
    <property type="project" value="TreeGrafter"/>
</dbReference>
<feature type="domain" description="Centromere protein H C-terminal" evidence="9">
    <location>
        <begin position="85"/>
        <end position="294"/>
    </location>
</feature>
<keyword evidence="11" id="KW-1185">Reference proteome</keyword>
<keyword evidence="5" id="KW-0539">Nucleus</keyword>
<dbReference type="InterPro" id="IPR008426">
    <property type="entry name" value="CENP-H_C"/>
</dbReference>
<organism evidence="11">
    <name type="scientific">Grosmannia clavigera (strain kw1407 / UAMH 11150)</name>
    <name type="common">Blue stain fungus</name>
    <name type="synonym">Graphiocladiella clavigera</name>
    <dbReference type="NCBI Taxonomy" id="655863"/>
    <lineage>
        <taxon>Eukaryota</taxon>
        <taxon>Fungi</taxon>
        <taxon>Dikarya</taxon>
        <taxon>Ascomycota</taxon>
        <taxon>Pezizomycotina</taxon>
        <taxon>Sordariomycetes</taxon>
        <taxon>Sordariomycetidae</taxon>
        <taxon>Ophiostomatales</taxon>
        <taxon>Ophiostomataceae</taxon>
        <taxon>Leptographium</taxon>
    </lineage>
</organism>
<comment type="similarity">
    <text evidence="7">Belongs to the CENP-H/MCM16 family.</text>
</comment>
<evidence type="ECO:0000256" key="3">
    <source>
        <dbReference type="ARBA" id="ARBA00022454"/>
    </source>
</evidence>
<feature type="region of interest" description="Disordered" evidence="8">
    <location>
        <begin position="1"/>
        <end position="24"/>
    </location>
</feature>
<evidence type="ECO:0000259" key="9">
    <source>
        <dbReference type="Pfam" id="PF05837"/>
    </source>
</evidence>
<dbReference type="GO" id="GO:0051382">
    <property type="term" value="P:kinetochore assembly"/>
    <property type="evidence" value="ECO:0007669"/>
    <property type="project" value="InterPro"/>
</dbReference>
<dbReference type="RefSeq" id="XP_014167938.1">
    <property type="nucleotide sequence ID" value="XM_014312463.1"/>
</dbReference>
<dbReference type="PANTHER" id="PTHR48122">
    <property type="entry name" value="CENTROMERE PROTEIN H"/>
    <property type="match status" value="1"/>
</dbReference>
<dbReference type="Proteomes" id="UP000007796">
    <property type="component" value="Unassembled WGS sequence"/>
</dbReference>
<protein>
    <recommendedName>
        <fullName evidence="9">Centromere protein H C-terminal domain-containing protein</fullName>
    </recommendedName>
</protein>
<gene>
    <name evidence="10" type="ORF">CMQ_4307</name>
</gene>
<dbReference type="InParanoid" id="F0XUY0"/>
<reference evidence="10 11" key="1">
    <citation type="journal article" date="2011" name="Proc. Natl. Acad. Sci. U.S.A.">
        <title>Genome and transcriptome analyses of the mountain pine beetle-fungal symbiont Grosmannia clavigera, a lodgepole pine pathogen.</title>
        <authorList>
            <person name="DiGuistini S."/>
            <person name="Wang Y."/>
            <person name="Liao N.Y."/>
            <person name="Taylor G."/>
            <person name="Tanguay P."/>
            <person name="Feau N."/>
            <person name="Henrissat B."/>
            <person name="Chan S.K."/>
            <person name="Hesse-Orce U."/>
            <person name="Alamouti S.M."/>
            <person name="Tsui C.K.M."/>
            <person name="Docking R.T."/>
            <person name="Levasseur A."/>
            <person name="Haridas S."/>
            <person name="Robertson G."/>
            <person name="Birol I."/>
            <person name="Holt R.A."/>
            <person name="Marra M.A."/>
            <person name="Hamelin R.C."/>
            <person name="Hirst M."/>
            <person name="Jones S.J.M."/>
            <person name="Bohlmann J."/>
            <person name="Breuil C."/>
        </authorList>
    </citation>
    <scope>NUCLEOTIDE SEQUENCE [LARGE SCALE GENOMIC DNA]</scope>
    <source>
        <strain evidence="11">kw1407 / UAMH 11150</strain>
    </source>
</reference>
<evidence type="ECO:0000313" key="11">
    <source>
        <dbReference type="Proteomes" id="UP000007796"/>
    </source>
</evidence>
<proteinExistence type="inferred from homology"/>
<evidence type="ECO:0000256" key="4">
    <source>
        <dbReference type="ARBA" id="ARBA00022838"/>
    </source>
</evidence>
<evidence type="ECO:0000256" key="1">
    <source>
        <dbReference type="ARBA" id="ARBA00004123"/>
    </source>
</evidence>
<accession>F0XUY0</accession>
<dbReference type="AlphaFoldDB" id="F0XUY0"/>
<evidence type="ECO:0000256" key="6">
    <source>
        <dbReference type="ARBA" id="ARBA00023328"/>
    </source>
</evidence>
<dbReference type="Pfam" id="PF05837">
    <property type="entry name" value="CENP-H"/>
    <property type="match status" value="1"/>
</dbReference>
<keyword evidence="3" id="KW-0158">Chromosome</keyword>
<evidence type="ECO:0000313" key="10">
    <source>
        <dbReference type="EMBL" id="EFW98455.1"/>
    </source>
</evidence>
<dbReference type="GO" id="GO:0043515">
    <property type="term" value="F:kinetochore binding"/>
    <property type="evidence" value="ECO:0007669"/>
    <property type="project" value="TreeGrafter"/>
</dbReference>
<keyword evidence="6" id="KW-0137">Centromere</keyword>
<dbReference type="OrthoDB" id="2274804at2759"/>
<evidence type="ECO:0000256" key="8">
    <source>
        <dbReference type="SAM" id="MobiDB-lite"/>
    </source>
</evidence>
<dbReference type="InterPro" id="IPR040034">
    <property type="entry name" value="CENP-H"/>
</dbReference>
<dbReference type="STRING" id="655863.F0XUY0"/>
<dbReference type="EMBL" id="GL630006">
    <property type="protein sequence ID" value="EFW98455.1"/>
    <property type="molecule type" value="Genomic_DNA"/>
</dbReference>
<dbReference type="eggNOG" id="ENOG502S9QV">
    <property type="taxonomic scope" value="Eukaryota"/>
</dbReference>
<dbReference type="GeneID" id="25977504"/>
<evidence type="ECO:0000256" key="2">
    <source>
        <dbReference type="ARBA" id="ARBA00004629"/>
    </source>
</evidence>